<dbReference type="GO" id="GO:0031297">
    <property type="term" value="P:replication fork processing"/>
    <property type="evidence" value="ECO:0007669"/>
    <property type="project" value="TreeGrafter"/>
</dbReference>
<dbReference type="InterPro" id="IPR001650">
    <property type="entry name" value="Helicase_C-like"/>
</dbReference>
<dbReference type="EMBL" id="LAZR01020169">
    <property type="protein sequence ID" value="KKL89854.1"/>
    <property type="molecule type" value="Genomic_DNA"/>
</dbReference>
<evidence type="ECO:0000256" key="1">
    <source>
        <dbReference type="ARBA" id="ARBA00022801"/>
    </source>
</evidence>
<evidence type="ECO:0000313" key="3">
    <source>
        <dbReference type="EMBL" id="KKL89854.1"/>
    </source>
</evidence>
<keyword evidence="1" id="KW-0378">Hydrolase</keyword>
<dbReference type="GO" id="GO:0016787">
    <property type="term" value="F:hydrolase activity"/>
    <property type="evidence" value="ECO:0007669"/>
    <property type="project" value="UniProtKB-KW"/>
</dbReference>
<dbReference type="PANTHER" id="PTHR45766:SF6">
    <property type="entry name" value="SWI_SNF-RELATED MATRIX-ASSOCIATED ACTIN-DEPENDENT REGULATOR OF CHROMATIN SUBFAMILY A-LIKE PROTEIN 1"/>
    <property type="match status" value="1"/>
</dbReference>
<evidence type="ECO:0000259" key="2">
    <source>
        <dbReference type="SMART" id="SM00487"/>
    </source>
</evidence>
<protein>
    <recommendedName>
        <fullName evidence="2">Helicase ATP-binding domain-containing protein</fullName>
    </recommendedName>
</protein>
<feature type="non-terminal residue" evidence="3">
    <location>
        <position position="449"/>
    </location>
</feature>
<name>A0A0F9FTS6_9ZZZZ</name>
<dbReference type="Pfam" id="PF00271">
    <property type="entry name" value="Helicase_C"/>
    <property type="match status" value="1"/>
</dbReference>
<dbReference type="PANTHER" id="PTHR45766">
    <property type="entry name" value="DNA ANNEALING HELICASE AND ENDONUCLEASE ZRANB3 FAMILY MEMBER"/>
    <property type="match status" value="1"/>
</dbReference>
<dbReference type="InterPro" id="IPR027417">
    <property type="entry name" value="P-loop_NTPase"/>
</dbReference>
<proteinExistence type="predicted"/>
<dbReference type="GO" id="GO:0006281">
    <property type="term" value="P:DNA repair"/>
    <property type="evidence" value="ECO:0007669"/>
    <property type="project" value="TreeGrafter"/>
</dbReference>
<dbReference type="InterPro" id="IPR014001">
    <property type="entry name" value="Helicase_ATP-bd"/>
</dbReference>
<gene>
    <name evidence="3" type="ORF">LCGC14_1910510</name>
</gene>
<sequence>MKPYYQEFLSSKAQSGSTYGFNHAIMPSFLFDFQELLIKWALKKGRAGIFADCGLGKTPMQLVWADNVIQKENKPVLILAPLAVSSQTVREGEKFSIECHRSSQGKVCKGVNVTNYERLHYFNPSDFAGVVCDESSILKSFDGVRRNEITEFMRTIPYRLLCTATAAPNDYIELGTSSEALGELGYTDMLTRFFVNSQNSIKSGGFQNKGRDAWRFKGHAQESFWRWVSSWARAMRKPSDYGFNDGDFTLPPIEEKETVVKAVIPRPGMLFDVSAIGLREEHEVRRRTLNERCEAAASKVINTNQPAAIWCHLNDEGNALVSMIPGSKQISGADSDESKEEKFEAFRTGQLRVLIIKPKIGAFGLNWQHCAHVVYFPSDSYEQYYQAVRRCWRFGQTKPVVVDIIRTEGQDRMFKNLVYKAKAADGMFTSLVSFMNRSLTIDTGREFKK</sequence>
<dbReference type="SMART" id="SM00487">
    <property type="entry name" value="DEXDc"/>
    <property type="match status" value="1"/>
</dbReference>
<organism evidence="3">
    <name type="scientific">marine sediment metagenome</name>
    <dbReference type="NCBI Taxonomy" id="412755"/>
    <lineage>
        <taxon>unclassified sequences</taxon>
        <taxon>metagenomes</taxon>
        <taxon>ecological metagenomes</taxon>
    </lineage>
</organism>
<dbReference type="SUPFAM" id="SSF52540">
    <property type="entry name" value="P-loop containing nucleoside triphosphate hydrolases"/>
    <property type="match status" value="2"/>
</dbReference>
<dbReference type="Gene3D" id="3.40.50.300">
    <property type="entry name" value="P-loop containing nucleotide triphosphate hydrolases"/>
    <property type="match status" value="2"/>
</dbReference>
<comment type="caution">
    <text evidence="3">The sequence shown here is derived from an EMBL/GenBank/DDBJ whole genome shotgun (WGS) entry which is preliminary data.</text>
</comment>
<dbReference type="AlphaFoldDB" id="A0A0F9FTS6"/>
<reference evidence="3" key="1">
    <citation type="journal article" date="2015" name="Nature">
        <title>Complex archaea that bridge the gap between prokaryotes and eukaryotes.</title>
        <authorList>
            <person name="Spang A."/>
            <person name="Saw J.H."/>
            <person name="Jorgensen S.L."/>
            <person name="Zaremba-Niedzwiedzka K."/>
            <person name="Martijn J."/>
            <person name="Lind A.E."/>
            <person name="van Eijk R."/>
            <person name="Schleper C."/>
            <person name="Guy L."/>
            <person name="Ettema T.J."/>
        </authorList>
    </citation>
    <scope>NUCLEOTIDE SEQUENCE</scope>
</reference>
<feature type="domain" description="Helicase ATP-binding" evidence="2">
    <location>
        <begin position="26"/>
        <end position="198"/>
    </location>
</feature>
<accession>A0A0F9FTS6</accession>